<comment type="caution">
    <text evidence="4">The sequence shown here is derived from an EMBL/GenBank/DDBJ whole genome shotgun (WGS) entry which is preliminary data.</text>
</comment>
<dbReference type="GO" id="GO:0007156">
    <property type="term" value="P:homophilic cell adhesion via plasma membrane adhesion molecules"/>
    <property type="evidence" value="ECO:0007669"/>
    <property type="project" value="TreeGrafter"/>
</dbReference>
<dbReference type="GO" id="GO:0050808">
    <property type="term" value="P:synapse organization"/>
    <property type="evidence" value="ECO:0007669"/>
    <property type="project" value="TreeGrafter"/>
</dbReference>
<sequence length="140" mass="14721">MCRCSATPSTLGCRYQPVQTPVPSSGSRVHAQETPPRIVHHPADVVVKAGNPATLSCRADGSPKPTIEWLRNGRPLEKGDGQLQPIVLLEGSIFFLSVGGGKRGQSHEGVYTCVARSSAGKATSRNASLYIAGETGDPAR</sequence>
<dbReference type="GO" id="GO:0030424">
    <property type="term" value="C:axon"/>
    <property type="evidence" value="ECO:0007669"/>
    <property type="project" value="TreeGrafter"/>
</dbReference>
<dbReference type="FunFam" id="2.60.40.10:FF:000026">
    <property type="entry name" value="roundabout homolog 2 isoform X1"/>
    <property type="match status" value="1"/>
</dbReference>
<proteinExistence type="predicted"/>
<evidence type="ECO:0000313" key="5">
    <source>
        <dbReference type="Proteomes" id="UP000314294"/>
    </source>
</evidence>
<dbReference type="InterPro" id="IPR003598">
    <property type="entry name" value="Ig_sub2"/>
</dbReference>
<keyword evidence="1" id="KW-0732">Signal</keyword>
<dbReference type="InterPro" id="IPR050958">
    <property type="entry name" value="Cell_Adh-Cytoskel_Orgn"/>
</dbReference>
<reference evidence="4 5" key="1">
    <citation type="submission" date="2019-03" db="EMBL/GenBank/DDBJ databases">
        <title>First draft genome of Liparis tanakae, snailfish: a comprehensive survey of snailfish specific genes.</title>
        <authorList>
            <person name="Kim W."/>
            <person name="Song I."/>
            <person name="Jeong J.-H."/>
            <person name="Kim D."/>
            <person name="Kim S."/>
            <person name="Ryu S."/>
            <person name="Song J.Y."/>
            <person name="Lee S.K."/>
        </authorList>
    </citation>
    <scope>NUCLEOTIDE SEQUENCE [LARGE SCALE GENOMIC DNA]</scope>
    <source>
        <tissue evidence="4">Muscle</tissue>
    </source>
</reference>
<dbReference type="PANTHER" id="PTHR45080:SF8">
    <property type="entry name" value="IG-LIKE DOMAIN-CONTAINING PROTEIN"/>
    <property type="match status" value="1"/>
</dbReference>
<evidence type="ECO:0000256" key="2">
    <source>
        <dbReference type="ARBA" id="ARBA00023157"/>
    </source>
</evidence>
<feature type="domain" description="Ig-like" evidence="3">
    <location>
        <begin position="36"/>
        <end position="128"/>
    </location>
</feature>
<dbReference type="Pfam" id="PF13927">
    <property type="entry name" value="Ig_3"/>
    <property type="match status" value="1"/>
</dbReference>
<dbReference type="InterPro" id="IPR036179">
    <property type="entry name" value="Ig-like_dom_sf"/>
</dbReference>
<dbReference type="SMART" id="SM00409">
    <property type="entry name" value="IG"/>
    <property type="match status" value="1"/>
</dbReference>
<dbReference type="AlphaFoldDB" id="A0A4Z2EBW4"/>
<dbReference type="GO" id="GO:0043025">
    <property type="term" value="C:neuronal cell body"/>
    <property type="evidence" value="ECO:0007669"/>
    <property type="project" value="TreeGrafter"/>
</dbReference>
<dbReference type="GO" id="GO:0005886">
    <property type="term" value="C:plasma membrane"/>
    <property type="evidence" value="ECO:0007669"/>
    <property type="project" value="TreeGrafter"/>
</dbReference>
<dbReference type="InterPro" id="IPR003599">
    <property type="entry name" value="Ig_sub"/>
</dbReference>
<dbReference type="InterPro" id="IPR007110">
    <property type="entry name" value="Ig-like_dom"/>
</dbReference>
<dbReference type="EMBL" id="SRLO01011069">
    <property type="protein sequence ID" value="TNN26060.1"/>
    <property type="molecule type" value="Genomic_DNA"/>
</dbReference>
<dbReference type="InterPro" id="IPR013783">
    <property type="entry name" value="Ig-like_fold"/>
</dbReference>
<evidence type="ECO:0000313" key="4">
    <source>
        <dbReference type="EMBL" id="TNN26060.1"/>
    </source>
</evidence>
<dbReference type="PROSITE" id="PS50835">
    <property type="entry name" value="IG_LIKE"/>
    <property type="match status" value="1"/>
</dbReference>
<dbReference type="SMART" id="SM00408">
    <property type="entry name" value="IGc2"/>
    <property type="match status" value="1"/>
</dbReference>
<organism evidence="4 5">
    <name type="scientific">Liparis tanakae</name>
    <name type="common">Tanaka's snailfish</name>
    <dbReference type="NCBI Taxonomy" id="230148"/>
    <lineage>
        <taxon>Eukaryota</taxon>
        <taxon>Metazoa</taxon>
        <taxon>Chordata</taxon>
        <taxon>Craniata</taxon>
        <taxon>Vertebrata</taxon>
        <taxon>Euteleostomi</taxon>
        <taxon>Actinopterygii</taxon>
        <taxon>Neopterygii</taxon>
        <taxon>Teleostei</taxon>
        <taxon>Neoteleostei</taxon>
        <taxon>Acanthomorphata</taxon>
        <taxon>Eupercaria</taxon>
        <taxon>Perciformes</taxon>
        <taxon>Cottioidei</taxon>
        <taxon>Cottales</taxon>
        <taxon>Liparidae</taxon>
        <taxon>Liparis</taxon>
    </lineage>
</organism>
<evidence type="ECO:0000256" key="1">
    <source>
        <dbReference type="ARBA" id="ARBA00022729"/>
    </source>
</evidence>
<dbReference type="GO" id="GO:0008046">
    <property type="term" value="F:axon guidance receptor activity"/>
    <property type="evidence" value="ECO:0007669"/>
    <property type="project" value="TreeGrafter"/>
</dbReference>
<keyword evidence="2" id="KW-1015">Disulfide bond</keyword>
<evidence type="ECO:0000259" key="3">
    <source>
        <dbReference type="PROSITE" id="PS50835"/>
    </source>
</evidence>
<dbReference type="SUPFAM" id="SSF48726">
    <property type="entry name" value="Immunoglobulin"/>
    <property type="match status" value="1"/>
</dbReference>
<protein>
    <submittedName>
        <fullName evidence="4">Roundabout 2</fullName>
    </submittedName>
</protein>
<dbReference type="Proteomes" id="UP000314294">
    <property type="component" value="Unassembled WGS sequence"/>
</dbReference>
<dbReference type="OrthoDB" id="428111at2759"/>
<keyword evidence="5" id="KW-1185">Reference proteome</keyword>
<name>A0A4Z2EBW4_9TELE</name>
<accession>A0A4Z2EBW4</accession>
<dbReference type="PANTHER" id="PTHR45080">
    <property type="entry name" value="CONTACTIN 5"/>
    <property type="match status" value="1"/>
</dbReference>
<gene>
    <name evidence="4" type="primary">ROBO2_0</name>
    <name evidence="4" type="ORF">EYF80_063804</name>
</gene>
<dbReference type="Gene3D" id="2.60.40.10">
    <property type="entry name" value="Immunoglobulins"/>
    <property type="match status" value="1"/>
</dbReference>